<keyword evidence="2" id="KW-1185">Reference proteome</keyword>
<dbReference type="OrthoDB" id="128648at2759"/>
<dbReference type="Proteomes" id="UP000198211">
    <property type="component" value="Unassembled WGS sequence"/>
</dbReference>
<accession>A0A225WWA1</accession>
<name>A0A225WWA1_9STRA</name>
<sequence length="626" mass="70969">MLRAYEPTKEDGEERGVFTNALTSGKEKMTKLFRGNNAEAALKSSKLDKLWKRVDEHQNVETALKSSALNSLWKRVDEYNVGKVASNQISVSGKLITKYGDEAVMAAIVKMKQAEGTKTVATKLENDLFNVWIKNTESVDDVFNLLKLQKKGLNLLTTKKLDVLENYITFWNRAKNQDESLVGVLTKGYGQDKLLRVLAWGKTNPDTKAVATKLENDLFNIWIKNTESVNDVFNLLKLQKEGLNILTTKKLVVLENYITFWNRAKNQDENLIGVLTKGYGQDKLLRVLAWGKTNPDTKAVATKLENDLFNVWIKNTESVNDVFNLLKLQKEGPNLMTTKKLDVLENYITFWNRAKNQDESLVEVLMKGYGEKELLRVLAWGKTSPEAKKKATVLEKQIIGKKIDNQMKLFPLDDAVDSVLSSKNFGKLRVFVAKYQDYDVSLIGILTKKYGDKALAEALVNANHVTSTKDIAVKLQEQQFNAWVKEGNSVDDIFKLLEIQKLEQNVVNSRLLETIEGYVNVYNKVKGTKDTFFGTLINGFGGDSKFATMIEKASTVESTKAKAAELKPKLFEYWWDEGVDSWKKLIYNRFGVPNTEVGNRVQVKIMADYAKFVDRKTNTIVNPTRS</sequence>
<gene>
    <name evidence="1" type="ORF">PHMEG_0004107</name>
</gene>
<reference evidence="2" key="1">
    <citation type="submission" date="2017-03" db="EMBL/GenBank/DDBJ databases">
        <title>Phytopthora megakarya and P. palmivora, two closely related causual agents of cacao black pod achieved similar genome size and gene model numbers by different mechanisms.</title>
        <authorList>
            <person name="Ali S."/>
            <person name="Shao J."/>
            <person name="Larry D.J."/>
            <person name="Kronmiller B."/>
            <person name="Shen D."/>
            <person name="Strem M.D."/>
            <person name="Melnick R.L."/>
            <person name="Guiltinan M.J."/>
            <person name="Tyler B.M."/>
            <person name="Meinhardt L.W."/>
            <person name="Bailey B.A."/>
        </authorList>
    </citation>
    <scope>NUCLEOTIDE SEQUENCE [LARGE SCALE GENOMIC DNA]</scope>
    <source>
        <strain evidence="2">zdho120</strain>
    </source>
</reference>
<dbReference type="EMBL" id="NBNE01000233">
    <property type="protein sequence ID" value="OWZ21367.1"/>
    <property type="molecule type" value="Genomic_DNA"/>
</dbReference>
<evidence type="ECO:0000313" key="2">
    <source>
        <dbReference type="Proteomes" id="UP000198211"/>
    </source>
</evidence>
<organism evidence="1 2">
    <name type="scientific">Phytophthora megakarya</name>
    <dbReference type="NCBI Taxonomy" id="4795"/>
    <lineage>
        <taxon>Eukaryota</taxon>
        <taxon>Sar</taxon>
        <taxon>Stramenopiles</taxon>
        <taxon>Oomycota</taxon>
        <taxon>Peronosporomycetes</taxon>
        <taxon>Peronosporales</taxon>
        <taxon>Peronosporaceae</taxon>
        <taxon>Phytophthora</taxon>
    </lineage>
</organism>
<comment type="caution">
    <text evidence="1">The sequence shown here is derived from an EMBL/GenBank/DDBJ whole genome shotgun (WGS) entry which is preliminary data.</text>
</comment>
<dbReference type="STRING" id="4795.A0A225WWA1"/>
<evidence type="ECO:0000313" key="1">
    <source>
        <dbReference type="EMBL" id="OWZ21367.1"/>
    </source>
</evidence>
<dbReference type="AlphaFoldDB" id="A0A225WWA1"/>
<protein>
    <submittedName>
        <fullName evidence="1">RxLR effector protein</fullName>
    </submittedName>
</protein>
<proteinExistence type="predicted"/>